<evidence type="ECO:0000256" key="3">
    <source>
        <dbReference type="ARBA" id="ARBA00022989"/>
    </source>
</evidence>
<keyword evidence="7" id="KW-1185">Reference proteome</keyword>
<keyword evidence="2 5" id="KW-0812">Transmembrane</keyword>
<reference evidence="6 7" key="1">
    <citation type="submission" date="2019-06" db="EMBL/GenBank/DDBJ databases">
        <title>Sequencing the genomes of 1000 actinobacteria strains.</title>
        <authorList>
            <person name="Klenk H.-P."/>
        </authorList>
    </citation>
    <scope>NUCLEOTIDE SEQUENCE [LARGE SCALE GENOMIC DNA]</scope>
    <source>
        <strain evidence="6 7">DSM 102200</strain>
    </source>
</reference>
<evidence type="ECO:0000256" key="1">
    <source>
        <dbReference type="ARBA" id="ARBA00004141"/>
    </source>
</evidence>
<name>A0A543CMX9_9ACTN</name>
<proteinExistence type="predicted"/>
<dbReference type="Pfam" id="PF13564">
    <property type="entry name" value="DoxX_2"/>
    <property type="match status" value="1"/>
</dbReference>
<comment type="caution">
    <text evidence="6">The sequence shown here is derived from an EMBL/GenBank/DDBJ whole genome shotgun (WGS) entry which is preliminary data.</text>
</comment>
<dbReference type="EMBL" id="VFOZ01000001">
    <property type="protein sequence ID" value="TQL98465.1"/>
    <property type="molecule type" value="Genomic_DNA"/>
</dbReference>
<evidence type="ECO:0000256" key="2">
    <source>
        <dbReference type="ARBA" id="ARBA00022692"/>
    </source>
</evidence>
<gene>
    <name evidence="6" type="ORF">FB559_4091</name>
</gene>
<dbReference type="InterPro" id="IPR016944">
    <property type="entry name" value="UCP030066"/>
</dbReference>
<dbReference type="OrthoDB" id="7960583at2"/>
<evidence type="ECO:0000313" key="6">
    <source>
        <dbReference type="EMBL" id="TQL98465.1"/>
    </source>
</evidence>
<dbReference type="GO" id="GO:0016020">
    <property type="term" value="C:membrane"/>
    <property type="evidence" value="ECO:0007669"/>
    <property type="project" value="UniProtKB-SubCell"/>
</dbReference>
<protein>
    <submittedName>
        <fullName evidence="6">DoxX-like protein</fullName>
    </submittedName>
</protein>
<sequence length="137" mass="14681">MSGLIRAKAVYWVATLLVAAELGVGGAWDVSRTPQVRDLVDHLGYPPYFLVILGTWKLLGMIALLAPRFPLLKEWAYAGVIFTDTGAIASHLIVGYGSGELAILIPLALLTALSWSLRPADRRVSSLARSRARGGGP</sequence>
<feature type="transmembrane region" description="Helical" evidence="5">
    <location>
        <begin position="9"/>
        <end position="28"/>
    </location>
</feature>
<comment type="subcellular location">
    <subcellularLocation>
        <location evidence="1">Membrane</location>
        <topology evidence="1">Multi-pass membrane protein</topology>
    </subcellularLocation>
</comment>
<keyword evidence="4 5" id="KW-0472">Membrane</keyword>
<organism evidence="6 7">
    <name type="scientific">Actinoallomurus bryophytorum</name>
    <dbReference type="NCBI Taxonomy" id="1490222"/>
    <lineage>
        <taxon>Bacteria</taxon>
        <taxon>Bacillati</taxon>
        <taxon>Actinomycetota</taxon>
        <taxon>Actinomycetes</taxon>
        <taxon>Streptosporangiales</taxon>
        <taxon>Thermomonosporaceae</taxon>
        <taxon>Actinoallomurus</taxon>
    </lineage>
</organism>
<dbReference type="RefSeq" id="WP_141957061.1">
    <property type="nucleotide sequence ID" value="NZ_VFOZ01000001.1"/>
</dbReference>
<accession>A0A543CMX9</accession>
<dbReference type="PIRSF" id="PIRSF030066">
    <property type="entry name" value="UCP030066"/>
    <property type="match status" value="1"/>
</dbReference>
<dbReference type="InterPro" id="IPR032808">
    <property type="entry name" value="DoxX"/>
</dbReference>
<dbReference type="Proteomes" id="UP000316096">
    <property type="component" value="Unassembled WGS sequence"/>
</dbReference>
<keyword evidence="3 5" id="KW-1133">Transmembrane helix</keyword>
<feature type="transmembrane region" description="Helical" evidence="5">
    <location>
        <begin position="48"/>
        <end position="66"/>
    </location>
</feature>
<dbReference type="AlphaFoldDB" id="A0A543CMX9"/>
<evidence type="ECO:0000313" key="7">
    <source>
        <dbReference type="Proteomes" id="UP000316096"/>
    </source>
</evidence>
<evidence type="ECO:0000256" key="5">
    <source>
        <dbReference type="SAM" id="Phobius"/>
    </source>
</evidence>
<evidence type="ECO:0000256" key="4">
    <source>
        <dbReference type="ARBA" id="ARBA00023136"/>
    </source>
</evidence>